<keyword evidence="5 6" id="KW-0472">Membrane</keyword>
<dbReference type="GO" id="GO:0050291">
    <property type="term" value="F:sphingosine N-acyltransferase activity"/>
    <property type="evidence" value="ECO:0007669"/>
    <property type="project" value="UniProtKB-EC"/>
</dbReference>
<evidence type="ECO:0000256" key="1">
    <source>
        <dbReference type="ARBA" id="ARBA00004141"/>
    </source>
</evidence>
<keyword evidence="4 8" id="KW-1133">Transmembrane helix</keyword>
<protein>
    <submittedName>
        <fullName evidence="10">Sphingosine N-acyltransferase lag1</fullName>
        <ecNumber evidence="10">2.3.1.24</ecNumber>
    </submittedName>
</protein>
<evidence type="ECO:0000256" key="3">
    <source>
        <dbReference type="ARBA" id="ARBA00022692"/>
    </source>
</evidence>
<feature type="transmembrane region" description="Helical" evidence="8">
    <location>
        <begin position="60"/>
        <end position="79"/>
    </location>
</feature>
<organism evidence="10 11">
    <name type="scientific">Mycoemilia scoparia</name>
    <dbReference type="NCBI Taxonomy" id="417184"/>
    <lineage>
        <taxon>Eukaryota</taxon>
        <taxon>Fungi</taxon>
        <taxon>Fungi incertae sedis</taxon>
        <taxon>Zoopagomycota</taxon>
        <taxon>Kickxellomycotina</taxon>
        <taxon>Kickxellomycetes</taxon>
        <taxon>Kickxellales</taxon>
        <taxon>Kickxellaceae</taxon>
        <taxon>Mycoemilia</taxon>
    </lineage>
</organism>
<feature type="compositionally biased region" description="Low complexity" evidence="7">
    <location>
        <begin position="287"/>
        <end position="301"/>
    </location>
</feature>
<dbReference type="PROSITE" id="PS50922">
    <property type="entry name" value="TLC"/>
    <property type="match status" value="1"/>
</dbReference>
<dbReference type="SMART" id="SM00724">
    <property type="entry name" value="TLC"/>
    <property type="match status" value="1"/>
</dbReference>
<dbReference type="InterPro" id="IPR006634">
    <property type="entry name" value="TLC-dom"/>
</dbReference>
<proteinExistence type="inferred from homology"/>
<keyword evidence="10" id="KW-0012">Acyltransferase</keyword>
<sequence>MQHKIGENKYVRGTDDVYFIGYWIVKLIFLRNIFLDYVFPIFASWGNIRSSRKSLRFCEVGWMCLYYTVMWTIGMKVMYDSPYWLNTKNLYAGYPEDHITMPYGLKWFYLVQLAFWIQNLHIIYVEERRKDHYEMLTHHFITIALVTASYQSHFTRWGHVFMVIMDAPDIFLTLAKVLRYMGFNSLCNYVFAMFTGSWFINKHYLCFIMMWSIWTEAEDLIPEEKRYPNNAQSYATYPLMYGFLALLCLLQCILIFWLWLLLKVLKRAISGEQIEDNRSDTETSEDASVSSKNNNANSTTEKNQECEISNPIKTKPSASNSLLYLSLAVCTFGVLYHYYPLLVHVAFYR</sequence>
<feature type="transmembrane region" description="Helical" evidence="8">
    <location>
        <begin position="322"/>
        <end position="339"/>
    </location>
</feature>
<dbReference type="EMBL" id="JANBPU010000085">
    <property type="protein sequence ID" value="KAJ1916958.1"/>
    <property type="molecule type" value="Genomic_DNA"/>
</dbReference>
<evidence type="ECO:0000256" key="7">
    <source>
        <dbReference type="SAM" id="MobiDB-lite"/>
    </source>
</evidence>
<dbReference type="OrthoDB" id="537032at2759"/>
<comment type="caution">
    <text evidence="10">The sequence shown here is derived from an EMBL/GenBank/DDBJ whole genome shotgun (WGS) entry which is preliminary data.</text>
</comment>
<feature type="domain" description="TLC" evidence="9">
    <location>
        <begin position="52"/>
        <end position="270"/>
    </location>
</feature>
<dbReference type="Proteomes" id="UP001150538">
    <property type="component" value="Unassembled WGS sequence"/>
</dbReference>
<evidence type="ECO:0000259" key="9">
    <source>
        <dbReference type="PROSITE" id="PS50922"/>
    </source>
</evidence>
<evidence type="ECO:0000256" key="5">
    <source>
        <dbReference type="ARBA" id="ARBA00023136"/>
    </source>
</evidence>
<dbReference type="PANTHER" id="PTHR12560">
    <property type="entry name" value="LONGEVITY ASSURANCE FACTOR 1 LAG1"/>
    <property type="match status" value="1"/>
</dbReference>
<comment type="similarity">
    <text evidence="2">Belongs to the sphingosine N-acyltransferase family.</text>
</comment>
<dbReference type="InterPro" id="IPR016439">
    <property type="entry name" value="Lag1/Lac1-like"/>
</dbReference>
<feature type="transmembrane region" description="Helical" evidence="8">
    <location>
        <begin position="234"/>
        <end position="262"/>
    </location>
</feature>
<dbReference type="GO" id="GO:0046513">
    <property type="term" value="P:ceramide biosynthetic process"/>
    <property type="evidence" value="ECO:0007669"/>
    <property type="project" value="InterPro"/>
</dbReference>
<dbReference type="Pfam" id="PF03798">
    <property type="entry name" value="TRAM_LAG1_CLN8"/>
    <property type="match status" value="1"/>
</dbReference>
<feature type="transmembrane region" description="Helical" evidence="8">
    <location>
        <begin position="107"/>
        <end position="124"/>
    </location>
</feature>
<feature type="transmembrane region" description="Helical" evidence="8">
    <location>
        <begin position="20"/>
        <end position="39"/>
    </location>
</feature>
<dbReference type="AlphaFoldDB" id="A0A9W8A2M8"/>
<feature type="region of interest" description="Disordered" evidence="7">
    <location>
        <begin position="276"/>
        <end position="308"/>
    </location>
</feature>
<evidence type="ECO:0000256" key="8">
    <source>
        <dbReference type="SAM" id="Phobius"/>
    </source>
</evidence>
<keyword evidence="3 6" id="KW-0812">Transmembrane</keyword>
<gene>
    <name evidence="10" type="primary">lag1_2</name>
    <name evidence="10" type="ORF">H4219_003483</name>
</gene>
<dbReference type="GO" id="GO:0016020">
    <property type="term" value="C:membrane"/>
    <property type="evidence" value="ECO:0007669"/>
    <property type="project" value="UniProtKB-SubCell"/>
</dbReference>
<evidence type="ECO:0000256" key="6">
    <source>
        <dbReference type="PROSITE-ProRule" id="PRU00205"/>
    </source>
</evidence>
<keyword evidence="11" id="KW-1185">Reference proteome</keyword>
<comment type="subcellular location">
    <subcellularLocation>
        <location evidence="1">Membrane</location>
        <topology evidence="1">Multi-pass membrane protein</topology>
    </subcellularLocation>
</comment>
<evidence type="ECO:0000256" key="2">
    <source>
        <dbReference type="ARBA" id="ARBA00009808"/>
    </source>
</evidence>
<evidence type="ECO:0000313" key="11">
    <source>
        <dbReference type="Proteomes" id="UP001150538"/>
    </source>
</evidence>
<accession>A0A9W8A2M8</accession>
<evidence type="ECO:0000256" key="4">
    <source>
        <dbReference type="ARBA" id="ARBA00022989"/>
    </source>
</evidence>
<dbReference type="PIRSF" id="PIRSF005225">
    <property type="entry name" value="LAG1_LAC1"/>
    <property type="match status" value="1"/>
</dbReference>
<dbReference type="PANTHER" id="PTHR12560:SF0">
    <property type="entry name" value="LD18904P"/>
    <property type="match status" value="1"/>
</dbReference>
<dbReference type="EC" id="2.3.1.24" evidence="10"/>
<name>A0A9W8A2M8_9FUNG</name>
<evidence type="ECO:0000313" key="10">
    <source>
        <dbReference type="EMBL" id="KAJ1916958.1"/>
    </source>
</evidence>
<keyword evidence="10" id="KW-0808">Transferase</keyword>
<reference evidence="10" key="1">
    <citation type="submission" date="2022-07" db="EMBL/GenBank/DDBJ databases">
        <title>Phylogenomic reconstructions and comparative analyses of Kickxellomycotina fungi.</title>
        <authorList>
            <person name="Reynolds N.K."/>
            <person name="Stajich J.E."/>
            <person name="Barry K."/>
            <person name="Grigoriev I.V."/>
            <person name="Crous P."/>
            <person name="Smith M.E."/>
        </authorList>
    </citation>
    <scope>NUCLEOTIDE SEQUENCE</scope>
    <source>
        <strain evidence="10">NBRC 100468</strain>
    </source>
</reference>